<evidence type="ECO:0000256" key="3">
    <source>
        <dbReference type="ARBA" id="ARBA00023159"/>
    </source>
</evidence>
<dbReference type="InterPro" id="IPR050204">
    <property type="entry name" value="AraC_XylS_family_regulators"/>
</dbReference>
<dbReference type="PROSITE" id="PS01124">
    <property type="entry name" value="HTH_ARAC_FAMILY_2"/>
    <property type="match status" value="1"/>
</dbReference>
<sequence>MRRMLTTSEPHLTVPAVASVHARERDRVHCPSVFASTLPGGKRMTRALAGAAGMAAFGAVPLRVGDEAQFSWRLACARYGPIEIGIAQFTPHRREMPGDQFGHDHPVSRLAITLDGSQTVTVAGQELVMTPGSGVLVSGDMHAVYDASTDATRLHVDIAADHPGFAPLLRSVRCGYWPPKTSLLIALSGFVGALLRRSDFADTWADRAAVRRTLEAMVCATVSSAPPVQEGGELVLSHRQQALQYIRVHHTDPALTACGVAQGLGMSIRTLQRAFADDKCVSQWIGEFRVESGLALLRDPRFVDTTLHEIAVRCGFGSTVALRRAVQTATGLPPSVYRDRHVGAARGAGGAGERCHDGSGTGYLPPAHPATRRMSHSVG</sequence>
<dbReference type="GO" id="GO:0003700">
    <property type="term" value="F:DNA-binding transcription factor activity"/>
    <property type="evidence" value="ECO:0007669"/>
    <property type="project" value="InterPro"/>
</dbReference>
<evidence type="ECO:0000256" key="1">
    <source>
        <dbReference type="ARBA" id="ARBA00023015"/>
    </source>
</evidence>
<dbReference type="InterPro" id="IPR018062">
    <property type="entry name" value="HTH_AraC-typ_CS"/>
</dbReference>
<organism evidence="7 8">
    <name type="scientific">Xylanimonas ulmi</name>
    <dbReference type="NCBI Taxonomy" id="228973"/>
    <lineage>
        <taxon>Bacteria</taxon>
        <taxon>Bacillati</taxon>
        <taxon>Actinomycetota</taxon>
        <taxon>Actinomycetes</taxon>
        <taxon>Micrococcales</taxon>
        <taxon>Promicromonosporaceae</taxon>
        <taxon>Xylanimonas</taxon>
    </lineage>
</organism>
<dbReference type="InterPro" id="IPR035418">
    <property type="entry name" value="AraC-bd_2"/>
</dbReference>
<dbReference type="Pfam" id="PF14525">
    <property type="entry name" value="AraC_binding_2"/>
    <property type="match status" value="1"/>
</dbReference>
<feature type="domain" description="HTH araC/xylS-type" evidence="6">
    <location>
        <begin position="240"/>
        <end position="340"/>
    </location>
</feature>
<dbReference type="SMART" id="SM00342">
    <property type="entry name" value="HTH_ARAC"/>
    <property type="match status" value="1"/>
</dbReference>
<dbReference type="EMBL" id="SGWX01000001">
    <property type="protein sequence ID" value="RZS62656.1"/>
    <property type="molecule type" value="Genomic_DNA"/>
</dbReference>
<dbReference type="GO" id="GO:0043565">
    <property type="term" value="F:sequence-specific DNA binding"/>
    <property type="evidence" value="ECO:0007669"/>
    <property type="project" value="InterPro"/>
</dbReference>
<dbReference type="PANTHER" id="PTHR46796">
    <property type="entry name" value="HTH-TYPE TRANSCRIPTIONAL ACTIVATOR RHAS-RELATED"/>
    <property type="match status" value="1"/>
</dbReference>
<dbReference type="OrthoDB" id="9799345at2"/>
<keyword evidence="3" id="KW-0010">Activator</keyword>
<dbReference type="Proteomes" id="UP000293852">
    <property type="component" value="Unassembled WGS sequence"/>
</dbReference>
<dbReference type="PROSITE" id="PS00041">
    <property type="entry name" value="HTH_ARAC_FAMILY_1"/>
    <property type="match status" value="1"/>
</dbReference>
<evidence type="ECO:0000256" key="4">
    <source>
        <dbReference type="ARBA" id="ARBA00023163"/>
    </source>
</evidence>
<comment type="caution">
    <text evidence="7">The sequence shown here is derived from an EMBL/GenBank/DDBJ whole genome shotgun (WGS) entry which is preliminary data.</text>
</comment>
<name>A0A4Q7M3Z9_9MICO</name>
<dbReference type="Gene3D" id="1.10.10.60">
    <property type="entry name" value="Homeodomain-like"/>
    <property type="match status" value="1"/>
</dbReference>
<dbReference type="PANTHER" id="PTHR46796:SF6">
    <property type="entry name" value="ARAC SUBFAMILY"/>
    <property type="match status" value="1"/>
</dbReference>
<dbReference type="InterPro" id="IPR037923">
    <property type="entry name" value="HTH-like"/>
</dbReference>
<keyword evidence="2 7" id="KW-0238">DNA-binding</keyword>
<keyword evidence="4" id="KW-0804">Transcription</keyword>
<keyword evidence="8" id="KW-1185">Reference proteome</keyword>
<gene>
    <name evidence="7" type="ORF">EV386_3000</name>
</gene>
<evidence type="ECO:0000313" key="7">
    <source>
        <dbReference type="EMBL" id="RZS62656.1"/>
    </source>
</evidence>
<dbReference type="Pfam" id="PF12833">
    <property type="entry name" value="HTH_18"/>
    <property type="match status" value="1"/>
</dbReference>
<keyword evidence="1" id="KW-0805">Transcription regulation</keyword>
<dbReference type="SUPFAM" id="SSF51215">
    <property type="entry name" value="Regulatory protein AraC"/>
    <property type="match status" value="1"/>
</dbReference>
<accession>A0A4Q7M3Z9</accession>
<proteinExistence type="predicted"/>
<evidence type="ECO:0000256" key="5">
    <source>
        <dbReference type="SAM" id="MobiDB-lite"/>
    </source>
</evidence>
<feature type="region of interest" description="Disordered" evidence="5">
    <location>
        <begin position="347"/>
        <end position="379"/>
    </location>
</feature>
<dbReference type="InterPro" id="IPR018060">
    <property type="entry name" value="HTH_AraC"/>
</dbReference>
<dbReference type="AlphaFoldDB" id="A0A4Q7M3Z9"/>
<protein>
    <submittedName>
        <fullName evidence="7">AraC-like DNA-binding protein</fullName>
    </submittedName>
</protein>
<evidence type="ECO:0000259" key="6">
    <source>
        <dbReference type="PROSITE" id="PS01124"/>
    </source>
</evidence>
<evidence type="ECO:0000256" key="2">
    <source>
        <dbReference type="ARBA" id="ARBA00023125"/>
    </source>
</evidence>
<reference evidence="7 8" key="1">
    <citation type="submission" date="2019-02" db="EMBL/GenBank/DDBJ databases">
        <title>Sequencing the genomes of 1000 actinobacteria strains.</title>
        <authorList>
            <person name="Klenk H.-P."/>
        </authorList>
    </citation>
    <scope>NUCLEOTIDE SEQUENCE [LARGE SCALE GENOMIC DNA]</scope>
    <source>
        <strain evidence="7 8">DSM 16932</strain>
    </source>
</reference>
<evidence type="ECO:0000313" key="8">
    <source>
        <dbReference type="Proteomes" id="UP000293852"/>
    </source>
</evidence>
<feature type="compositionally biased region" description="Basic residues" evidence="5">
    <location>
        <begin position="370"/>
        <end position="379"/>
    </location>
</feature>
<dbReference type="InterPro" id="IPR009057">
    <property type="entry name" value="Homeodomain-like_sf"/>
</dbReference>
<dbReference type="SUPFAM" id="SSF46689">
    <property type="entry name" value="Homeodomain-like"/>
    <property type="match status" value="1"/>
</dbReference>